<gene>
    <name evidence="2" type="ORF">LSH36_488g02007</name>
</gene>
<keyword evidence="3" id="KW-1185">Reference proteome</keyword>
<feature type="region of interest" description="Disordered" evidence="1">
    <location>
        <begin position="1"/>
        <end position="53"/>
    </location>
</feature>
<reference evidence="2" key="1">
    <citation type="journal article" date="2023" name="Mol. Biol. Evol.">
        <title>Third-Generation Sequencing Reveals the Adaptive Role of the Epigenome in Three Deep-Sea Polychaetes.</title>
        <authorList>
            <person name="Perez M."/>
            <person name="Aroh O."/>
            <person name="Sun Y."/>
            <person name="Lan Y."/>
            <person name="Juniper S.K."/>
            <person name="Young C.R."/>
            <person name="Angers B."/>
            <person name="Qian P.Y."/>
        </authorList>
    </citation>
    <scope>NUCLEOTIDE SEQUENCE</scope>
    <source>
        <strain evidence="2">P08H-3</strain>
    </source>
</reference>
<evidence type="ECO:0000256" key="1">
    <source>
        <dbReference type="SAM" id="MobiDB-lite"/>
    </source>
</evidence>
<sequence length="67" mass="7669">MRSLHLSTLPQLHHTKDTGHLPGRPESTQQKSRPVDERHLENTDEATPIQTAYTSILTDNKELLNRI</sequence>
<evidence type="ECO:0000313" key="2">
    <source>
        <dbReference type="EMBL" id="KAK2148626.1"/>
    </source>
</evidence>
<accession>A0AAD9J9V4</accession>
<name>A0AAD9J9V4_9ANNE</name>
<dbReference type="Proteomes" id="UP001208570">
    <property type="component" value="Unassembled WGS sequence"/>
</dbReference>
<feature type="compositionally biased region" description="Basic and acidic residues" evidence="1">
    <location>
        <begin position="33"/>
        <end position="42"/>
    </location>
</feature>
<proteinExistence type="predicted"/>
<feature type="compositionally biased region" description="Polar residues" evidence="1">
    <location>
        <begin position="1"/>
        <end position="10"/>
    </location>
</feature>
<protein>
    <submittedName>
        <fullName evidence="2">Uncharacterized protein</fullName>
    </submittedName>
</protein>
<dbReference type="AlphaFoldDB" id="A0AAD9J9V4"/>
<dbReference type="EMBL" id="JAODUP010000488">
    <property type="protein sequence ID" value="KAK2148626.1"/>
    <property type="molecule type" value="Genomic_DNA"/>
</dbReference>
<comment type="caution">
    <text evidence="2">The sequence shown here is derived from an EMBL/GenBank/DDBJ whole genome shotgun (WGS) entry which is preliminary data.</text>
</comment>
<organism evidence="2 3">
    <name type="scientific">Paralvinella palmiformis</name>
    <dbReference type="NCBI Taxonomy" id="53620"/>
    <lineage>
        <taxon>Eukaryota</taxon>
        <taxon>Metazoa</taxon>
        <taxon>Spiralia</taxon>
        <taxon>Lophotrochozoa</taxon>
        <taxon>Annelida</taxon>
        <taxon>Polychaeta</taxon>
        <taxon>Sedentaria</taxon>
        <taxon>Canalipalpata</taxon>
        <taxon>Terebellida</taxon>
        <taxon>Terebelliformia</taxon>
        <taxon>Alvinellidae</taxon>
        <taxon>Paralvinella</taxon>
    </lineage>
</organism>
<evidence type="ECO:0000313" key="3">
    <source>
        <dbReference type="Proteomes" id="UP001208570"/>
    </source>
</evidence>